<evidence type="ECO:0000313" key="2">
    <source>
        <dbReference type="EMBL" id="CAI4018732.1"/>
    </source>
</evidence>
<feature type="region of interest" description="Disordered" evidence="1">
    <location>
        <begin position="203"/>
        <end position="224"/>
    </location>
</feature>
<evidence type="ECO:0000313" key="3">
    <source>
        <dbReference type="EMBL" id="CAL1172107.1"/>
    </source>
</evidence>
<keyword evidence="4" id="KW-1185">Reference proteome</keyword>
<feature type="region of interest" description="Disordered" evidence="1">
    <location>
        <begin position="127"/>
        <end position="168"/>
    </location>
</feature>
<dbReference type="EMBL" id="CAMXCT030006711">
    <property type="protein sequence ID" value="CAL4806044.1"/>
    <property type="molecule type" value="Genomic_DNA"/>
</dbReference>
<reference evidence="2" key="1">
    <citation type="submission" date="2022-10" db="EMBL/GenBank/DDBJ databases">
        <authorList>
            <person name="Chen Y."/>
            <person name="Dougan E. K."/>
            <person name="Chan C."/>
            <person name="Rhodes N."/>
            <person name="Thang M."/>
        </authorList>
    </citation>
    <scope>NUCLEOTIDE SEQUENCE</scope>
</reference>
<reference evidence="3" key="2">
    <citation type="submission" date="2024-04" db="EMBL/GenBank/DDBJ databases">
        <authorList>
            <person name="Chen Y."/>
            <person name="Shah S."/>
            <person name="Dougan E. K."/>
            <person name="Thang M."/>
            <person name="Chan C."/>
        </authorList>
    </citation>
    <scope>NUCLEOTIDE SEQUENCE [LARGE SCALE GENOMIC DNA]</scope>
</reference>
<accession>A0A9P1GPM7</accession>
<comment type="caution">
    <text evidence="2">The sequence shown here is derived from an EMBL/GenBank/DDBJ whole genome shotgun (WGS) entry which is preliminary data.</text>
</comment>
<sequence>MAKLLPVKPVERLEKDKVKQLAALIKGCIPDCKLEYFPADPEKACNRLPAFLCLWYPATSNKKADERKAFSEACGRLESHEAKAIVNNLHEYKAWLLRKKRNLKTGERTDPTLMALFNAILQKDNQGINRSSSTMKMRGEEELEKANEKPVKRLRSKQPLDDKAEDKAEVPKPAKAICFAFDTPGSQKSKSFDIVSVSSSSGGFLAPGELSEEPPEPAKAGKAGQLQDMVMKKVFAKAQEEHMTKASLVHYKNEILEAGEAQEEPVMAQEALAWGLPWWLQLEKAKEPAKAELGTEPGEAEPGEADSQQVADQEPAKAAPASGSKPEKALPAMATEKAKAKAKALPAPSKAQWNDVHYTMKKLEKAGKMDLPEKWKKACLGGLLERDHENEAWARLGVKQYYFEHFEAEKERHVNESTTAAKQTVEVSDRQDFQKAEKALMAEPENGQVVFGKKSHKAEAAASAGEEKPEEAYKKAYQSLNKAVKAFSSAVDKLQLLKTSLAKKQKEQPNAQLAASVGEMESLQNQHEDLKSQWVTRLAAVASSFPADAASDGSETESKTKSLGKALNPHRLWAKNAGFI</sequence>
<dbReference type="AlphaFoldDB" id="A0A9P1GPM7"/>
<dbReference type="EMBL" id="CAMXCT010006711">
    <property type="protein sequence ID" value="CAI4018732.1"/>
    <property type="molecule type" value="Genomic_DNA"/>
</dbReference>
<proteinExistence type="predicted"/>
<feature type="region of interest" description="Disordered" evidence="1">
    <location>
        <begin position="287"/>
        <end position="335"/>
    </location>
</feature>
<gene>
    <name evidence="2" type="ORF">C1SCF055_LOCUS43275</name>
</gene>
<evidence type="ECO:0000313" key="4">
    <source>
        <dbReference type="Proteomes" id="UP001152797"/>
    </source>
</evidence>
<feature type="compositionally biased region" description="Basic and acidic residues" evidence="1">
    <location>
        <begin position="137"/>
        <end position="151"/>
    </location>
</feature>
<organism evidence="2">
    <name type="scientific">Cladocopium goreaui</name>
    <dbReference type="NCBI Taxonomy" id="2562237"/>
    <lineage>
        <taxon>Eukaryota</taxon>
        <taxon>Sar</taxon>
        <taxon>Alveolata</taxon>
        <taxon>Dinophyceae</taxon>
        <taxon>Suessiales</taxon>
        <taxon>Symbiodiniaceae</taxon>
        <taxon>Cladocopium</taxon>
    </lineage>
</organism>
<feature type="compositionally biased region" description="Basic and acidic residues" evidence="1">
    <location>
        <begin position="158"/>
        <end position="168"/>
    </location>
</feature>
<feature type="compositionally biased region" description="Low complexity" evidence="1">
    <location>
        <begin position="316"/>
        <end position="335"/>
    </location>
</feature>
<dbReference type="Proteomes" id="UP001152797">
    <property type="component" value="Unassembled WGS sequence"/>
</dbReference>
<dbReference type="EMBL" id="CAMXCT020006711">
    <property type="protein sequence ID" value="CAL1172107.1"/>
    <property type="molecule type" value="Genomic_DNA"/>
</dbReference>
<evidence type="ECO:0000256" key="1">
    <source>
        <dbReference type="SAM" id="MobiDB-lite"/>
    </source>
</evidence>
<feature type="region of interest" description="Disordered" evidence="1">
    <location>
        <begin position="545"/>
        <end position="565"/>
    </location>
</feature>
<name>A0A9P1GPM7_9DINO</name>
<protein>
    <submittedName>
        <fullName evidence="2">Uncharacterized protein</fullName>
    </submittedName>
</protein>